<sequence>MQCFLNKRLSLVEETSLSLKKLGALSQVSISSKAVNILIAEGIPDIENIEEYIEEALEEKFEDIDLEYYSCEPELSDLPEEYLKLNEDEFLIIEST</sequence>
<name>A0A644XBW9_9ZZZZ</name>
<feature type="domain" description="DNA mimic protein DMP19 C-terminal" evidence="1">
    <location>
        <begin position="2"/>
        <end position="85"/>
    </location>
</feature>
<reference evidence="2" key="1">
    <citation type="submission" date="2019-08" db="EMBL/GenBank/DDBJ databases">
        <authorList>
            <person name="Kucharzyk K."/>
            <person name="Murdoch R.W."/>
            <person name="Higgins S."/>
            <person name="Loffler F."/>
        </authorList>
    </citation>
    <scope>NUCLEOTIDE SEQUENCE</scope>
</reference>
<proteinExistence type="predicted"/>
<organism evidence="2">
    <name type="scientific">bioreactor metagenome</name>
    <dbReference type="NCBI Taxonomy" id="1076179"/>
    <lineage>
        <taxon>unclassified sequences</taxon>
        <taxon>metagenomes</taxon>
        <taxon>ecological metagenomes</taxon>
    </lineage>
</organism>
<evidence type="ECO:0000313" key="2">
    <source>
        <dbReference type="EMBL" id="MPM13407.1"/>
    </source>
</evidence>
<dbReference type="Pfam" id="PF14300">
    <property type="entry name" value="DMP19"/>
    <property type="match status" value="1"/>
</dbReference>
<dbReference type="InterPro" id="IPR025402">
    <property type="entry name" value="DMP19_C"/>
</dbReference>
<accession>A0A644XBW9</accession>
<gene>
    <name evidence="2" type="ORF">SDC9_59764</name>
</gene>
<dbReference type="EMBL" id="VSSQ01002114">
    <property type="protein sequence ID" value="MPM13407.1"/>
    <property type="molecule type" value="Genomic_DNA"/>
</dbReference>
<dbReference type="AlphaFoldDB" id="A0A644XBW9"/>
<protein>
    <recommendedName>
        <fullName evidence="1">DNA mimic protein DMP19 C-terminal domain-containing protein</fullName>
    </recommendedName>
</protein>
<dbReference type="Gene3D" id="1.20.1420.60">
    <property type="match status" value="1"/>
</dbReference>
<evidence type="ECO:0000259" key="1">
    <source>
        <dbReference type="Pfam" id="PF14300"/>
    </source>
</evidence>
<comment type="caution">
    <text evidence="2">The sequence shown here is derived from an EMBL/GenBank/DDBJ whole genome shotgun (WGS) entry which is preliminary data.</text>
</comment>